<dbReference type="HAMAP" id="MF_03009">
    <property type="entry name" value="eIF3j"/>
    <property type="match status" value="1"/>
</dbReference>
<evidence type="ECO:0000313" key="5">
    <source>
        <dbReference type="EMBL" id="EFJ09892.1"/>
    </source>
</evidence>
<evidence type="ECO:0000313" key="6">
    <source>
        <dbReference type="Proteomes" id="UP000001514"/>
    </source>
</evidence>
<feature type="compositionally biased region" description="Basic and acidic residues" evidence="4">
    <location>
        <begin position="1"/>
        <end position="12"/>
    </location>
</feature>
<dbReference type="STRING" id="88036.D8T0E0"/>
<dbReference type="HOGENOM" id="CLU_085806_1_0_1"/>
<feature type="compositionally biased region" description="Basic and acidic residues" evidence="4">
    <location>
        <begin position="45"/>
        <end position="57"/>
    </location>
</feature>
<feature type="non-terminal residue" evidence="5">
    <location>
        <position position="1"/>
    </location>
</feature>
<evidence type="ECO:0000256" key="3">
    <source>
        <dbReference type="ARBA" id="ARBA00022917"/>
    </source>
</evidence>
<dbReference type="FunCoup" id="D8T0E0">
    <property type="interactions" value="4379"/>
</dbReference>
<dbReference type="eggNOG" id="KOG4813">
    <property type="taxonomic scope" value="Eukaryota"/>
</dbReference>
<evidence type="ECO:0000256" key="2">
    <source>
        <dbReference type="ARBA" id="ARBA00022540"/>
    </source>
</evidence>
<feature type="region of interest" description="Disordered" evidence="4">
    <location>
        <begin position="1"/>
        <end position="90"/>
    </location>
</feature>
<dbReference type="InterPro" id="IPR013906">
    <property type="entry name" value="eIF3j"/>
</dbReference>
<protein>
    <submittedName>
        <fullName evidence="5">Uncharacterized protein</fullName>
    </submittedName>
</protein>
<keyword evidence="1" id="KW-0963">Cytoplasm</keyword>
<dbReference type="Pfam" id="PF08597">
    <property type="entry name" value="eIF3_subunit"/>
    <property type="match status" value="1"/>
</dbReference>
<dbReference type="InterPro" id="IPR023194">
    <property type="entry name" value="eIF3-like_dom_sf"/>
</dbReference>
<accession>D8T0E0</accession>
<sequence length="220" mass="24863">PIVSREQPKSQWDDEDKEEEAQVKESWEDEEEKPVSLFAPAPKPPKAEKAEKAEKTDKKGKKSVPAAPQEQKPEEQAPSDPLAEKLKQQRLVEEADYQVTTELFGKESRGRPFEGFLPKSEADFIEYADLVARELKNYETSYHYMTMLKTLLKTATASMKAADVKEVASAVTVIANEKLKAEKDSAGKKKGAKKKQLHVDKADEDNYSTAYDDVDEFDFM</sequence>
<dbReference type="PANTHER" id="PTHR21681">
    <property type="entry name" value="EUKARYOTIC TRANSLATION INITIATION FACTOR 3 SUBUNIT J"/>
    <property type="match status" value="1"/>
</dbReference>
<organism evidence="6">
    <name type="scientific">Selaginella moellendorffii</name>
    <name type="common">Spikemoss</name>
    <dbReference type="NCBI Taxonomy" id="88036"/>
    <lineage>
        <taxon>Eukaryota</taxon>
        <taxon>Viridiplantae</taxon>
        <taxon>Streptophyta</taxon>
        <taxon>Embryophyta</taxon>
        <taxon>Tracheophyta</taxon>
        <taxon>Lycopodiopsida</taxon>
        <taxon>Selaginellales</taxon>
        <taxon>Selaginellaceae</taxon>
        <taxon>Selaginella</taxon>
    </lineage>
</organism>
<dbReference type="Gene3D" id="1.10.246.60">
    <property type="entry name" value="Eukaryotic translation initiation factor 3 like domains"/>
    <property type="match status" value="1"/>
</dbReference>
<dbReference type="GO" id="GO:0005852">
    <property type="term" value="C:eukaryotic translation initiation factor 3 complex"/>
    <property type="evidence" value="ECO:0000318"/>
    <property type="project" value="GO_Central"/>
</dbReference>
<keyword evidence="3" id="KW-0648">Protein biosynthesis</keyword>
<dbReference type="Proteomes" id="UP000001514">
    <property type="component" value="Unassembled WGS sequence"/>
</dbReference>
<gene>
    <name evidence="5" type="ORF">SELMODRAFT_129237</name>
</gene>
<dbReference type="AlphaFoldDB" id="D8T0E0"/>
<dbReference type="Gramene" id="EFJ09892">
    <property type="protein sequence ID" value="EFJ09892"/>
    <property type="gene ID" value="SELMODRAFT_129237"/>
</dbReference>
<proteinExistence type="inferred from homology"/>
<dbReference type="GO" id="GO:0003743">
    <property type="term" value="F:translation initiation factor activity"/>
    <property type="evidence" value="ECO:0007669"/>
    <property type="project" value="UniProtKB-KW"/>
</dbReference>
<dbReference type="OMA" id="KNIANTW"/>
<reference evidence="5 6" key="1">
    <citation type="journal article" date="2011" name="Science">
        <title>The Selaginella genome identifies genetic changes associated with the evolution of vascular plants.</title>
        <authorList>
            <person name="Banks J.A."/>
            <person name="Nishiyama T."/>
            <person name="Hasebe M."/>
            <person name="Bowman J.L."/>
            <person name="Gribskov M."/>
            <person name="dePamphilis C."/>
            <person name="Albert V.A."/>
            <person name="Aono N."/>
            <person name="Aoyama T."/>
            <person name="Ambrose B.A."/>
            <person name="Ashton N.W."/>
            <person name="Axtell M.J."/>
            <person name="Barker E."/>
            <person name="Barker M.S."/>
            <person name="Bennetzen J.L."/>
            <person name="Bonawitz N.D."/>
            <person name="Chapple C."/>
            <person name="Cheng C."/>
            <person name="Correa L.G."/>
            <person name="Dacre M."/>
            <person name="DeBarry J."/>
            <person name="Dreyer I."/>
            <person name="Elias M."/>
            <person name="Engstrom E.M."/>
            <person name="Estelle M."/>
            <person name="Feng L."/>
            <person name="Finet C."/>
            <person name="Floyd S.K."/>
            <person name="Frommer W.B."/>
            <person name="Fujita T."/>
            <person name="Gramzow L."/>
            <person name="Gutensohn M."/>
            <person name="Harholt J."/>
            <person name="Hattori M."/>
            <person name="Heyl A."/>
            <person name="Hirai T."/>
            <person name="Hiwatashi Y."/>
            <person name="Ishikawa M."/>
            <person name="Iwata M."/>
            <person name="Karol K.G."/>
            <person name="Koehler B."/>
            <person name="Kolukisaoglu U."/>
            <person name="Kubo M."/>
            <person name="Kurata T."/>
            <person name="Lalonde S."/>
            <person name="Li K."/>
            <person name="Li Y."/>
            <person name="Litt A."/>
            <person name="Lyons E."/>
            <person name="Manning G."/>
            <person name="Maruyama T."/>
            <person name="Michael T.P."/>
            <person name="Mikami K."/>
            <person name="Miyazaki S."/>
            <person name="Morinaga S."/>
            <person name="Murata T."/>
            <person name="Mueller-Roeber B."/>
            <person name="Nelson D.R."/>
            <person name="Obara M."/>
            <person name="Oguri Y."/>
            <person name="Olmstead R.G."/>
            <person name="Onodera N."/>
            <person name="Petersen B.L."/>
            <person name="Pils B."/>
            <person name="Prigge M."/>
            <person name="Rensing S.A."/>
            <person name="Riano-Pachon D.M."/>
            <person name="Roberts A.W."/>
            <person name="Sato Y."/>
            <person name="Scheller H.V."/>
            <person name="Schulz B."/>
            <person name="Schulz C."/>
            <person name="Shakirov E.V."/>
            <person name="Shibagaki N."/>
            <person name="Shinohara N."/>
            <person name="Shippen D.E."/>
            <person name="Soerensen I."/>
            <person name="Sotooka R."/>
            <person name="Sugimoto N."/>
            <person name="Sugita M."/>
            <person name="Sumikawa N."/>
            <person name="Tanurdzic M."/>
            <person name="Theissen G."/>
            <person name="Ulvskov P."/>
            <person name="Wakazuki S."/>
            <person name="Weng J.K."/>
            <person name="Willats W.W."/>
            <person name="Wipf D."/>
            <person name="Wolf P.G."/>
            <person name="Yang L."/>
            <person name="Zimmer A.D."/>
            <person name="Zhu Q."/>
            <person name="Mitros T."/>
            <person name="Hellsten U."/>
            <person name="Loque D."/>
            <person name="Otillar R."/>
            <person name="Salamov A."/>
            <person name="Schmutz J."/>
            <person name="Shapiro H."/>
            <person name="Lindquist E."/>
            <person name="Lucas S."/>
            <person name="Rokhsar D."/>
            <person name="Grigoriev I.V."/>
        </authorList>
    </citation>
    <scope>NUCLEOTIDE SEQUENCE [LARGE SCALE GENOMIC DNA]</scope>
</reference>
<dbReference type="EMBL" id="GL377658">
    <property type="protein sequence ID" value="EFJ09892.1"/>
    <property type="molecule type" value="Genomic_DNA"/>
</dbReference>
<dbReference type="PANTHER" id="PTHR21681:SF0">
    <property type="entry name" value="EUKARYOTIC TRANSLATION INITIATION FACTOR 3 SUBUNIT J"/>
    <property type="match status" value="1"/>
</dbReference>
<dbReference type="KEGG" id="smo:SELMODRAFT_129237"/>
<evidence type="ECO:0000256" key="4">
    <source>
        <dbReference type="SAM" id="MobiDB-lite"/>
    </source>
</evidence>
<dbReference type="InParanoid" id="D8T0E0"/>
<keyword evidence="6" id="KW-1185">Reference proteome</keyword>
<name>D8T0E0_SELML</name>
<evidence type="ECO:0000256" key="1">
    <source>
        <dbReference type="ARBA" id="ARBA00022490"/>
    </source>
</evidence>
<keyword evidence="2" id="KW-0396">Initiation factor</keyword>